<dbReference type="Gene3D" id="3.50.50.60">
    <property type="entry name" value="FAD/NAD(P)-binding domain"/>
    <property type="match status" value="1"/>
</dbReference>
<dbReference type="PANTHER" id="PTHR11552">
    <property type="entry name" value="GLUCOSE-METHANOL-CHOLINE GMC OXIDOREDUCTASE"/>
    <property type="match status" value="1"/>
</dbReference>
<dbReference type="Gene3D" id="3.30.560.10">
    <property type="entry name" value="Glucose Oxidase, domain 3"/>
    <property type="match status" value="1"/>
</dbReference>
<dbReference type="SUPFAM" id="SSF54373">
    <property type="entry name" value="FAD-linked reductases, C-terminal domain"/>
    <property type="match status" value="1"/>
</dbReference>
<evidence type="ECO:0000313" key="8">
    <source>
        <dbReference type="EMBL" id="MTV30031.1"/>
    </source>
</evidence>
<dbReference type="PANTHER" id="PTHR11552:SF147">
    <property type="entry name" value="CHOLINE DEHYDROGENASE, MITOCHONDRIAL"/>
    <property type="match status" value="1"/>
</dbReference>
<evidence type="ECO:0000256" key="2">
    <source>
        <dbReference type="ARBA" id="ARBA00010790"/>
    </source>
</evidence>
<evidence type="ECO:0000259" key="6">
    <source>
        <dbReference type="PROSITE" id="PS00623"/>
    </source>
</evidence>
<proteinExistence type="inferred from homology"/>
<name>A0A6N8DLH4_RHOAC</name>
<feature type="domain" description="Glucose-methanol-choline oxidoreductase N-terminal" evidence="6">
    <location>
        <begin position="83"/>
        <end position="106"/>
    </location>
</feature>
<organism evidence="8 9">
    <name type="scientific">Rhodoblastus acidophilus</name>
    <name type="common">Rhodopseudomonas acidophila</name>
    <dbReference type="NCBI Taxonomy" id="1074"/>
    <lineage>
        <taxon>Bacteria</taxon>
        <taxon>Pseudomonadati</taxon>
        <taxon>Pseudomonadota</taxon>
        <taxon>Alphaproteobacteria</taxon>
        <taxon>Hyphomicrobiales</taxon>
        <taxon>Rhodoblastaceae</taxon>
        <taxon>Rhodoblastus</taxon>
    </lineage>
</organism>
<dbReference type="InterPro" id="IPR000172">
    <property type="entry name" value="GMC_OxRdtase_N"/>
</dbReference>
<feature type="domain" description="Glucose-methanol-choline oxidoreductase N-terminal" evidence="7">
    <location>
        <begin position="261"/>
        <end position="275"/>
    </location>
</feature>
<dbReference type="PROSITE" id="PS00624">
    <property type="entry name" value="GMC_OXRED_2"/>
    <property type="match status" value="1"/>
</dbReference>
<dbReference type="InterPro" id="IPR036188">
    <property type="entry name" value="FAD/NAD-bd_sf"/>
</dbReference>
<protein>
    <submittedName>
        <fullName evidence="8">Glucose-methanol-choline oxidoreductase</fullName>
    </submittedName>
</protein>
<dbReference type="AlphaFoldDB" id="A0A6N8DLH4"/>
<dbReference type="OrthoDB" id="9785276at2"/>
<dbReference type="GO" id="GO:0016614">
    <property type="term" value="F:oxidoreductase activity, acting on CH-OH group of donors"/>
    <property type="evidence" value="ECO:0007669"/>
    <property type="project" value="InterPro"/>
</dbReference>
<dbReference type="GO" id="GO:0050660">
    <property type="term" value="F:flavin adenine dinucleotide binding"/>
    <property type="evidence" value="ECO:0007669"/>
    <property type="project" value="InterPro"/>
</dbReference>
<dbReference type="Pfam" id="PF00732">
    <property type="entry name" value="GMC_oxred_N"/>
    <property type="match status" value="1"/>
</dbReference>
<dbReference type="Proteomes" id="UP000439113">
    <property type="component" value="Unassembled WGS sequence"/>
</dbReference>
<evidence type="ECO:0000313" key="9">
    <source>
        <dbReference type="Proteomes" id="UP000439113"/>
    </source>
</evidence>
<reference evidence="8 9" key="1">
    <citation type="submission" date="2019-11" db="EMBL/GenBank/DDBJ databases">
        <title>Whole-genome sequence of a Rhodoblastus acidophilus DSM 142.</title>
        <authorList>
            <person name="Kyndt J.A."/>
            <person name="Meyer T.E."/>
        </authorList>
    </citation>
    <scope>NUCLEOTIDE SEQUENCE [LARGE SCALE GENOMIC DNA]</scope>
    <source>
        <strain evidence="8 9">DSM 142</strain>
    </source>
</reference>
<evidence type="ECO:0000256" key="1">
    <source>
        <dbReference type="ARBA" id="ARBA00001974"/>
    </source>
</evidence>
<evidence type="ECO:0000256" key="4">
    <source>
        <dbReference type="ARBA" id="ARBA00022827"/>
    </source>
</evidence>
<comment type="similarity">
    <text evidence="2 5">Belongs to the GMC oxidoreductase family.</text>
</comment>
<comment type="caution">
    <text evidence="8">The sequence shown here is derived from an EMBL/GenBank/DDBJ whole genome shotgun (WGS) entry which is preliminary data.</text>
</comment>
<dbReference type="InterPro" id="IPR012132">
    <property type="entry name" value="GMC_OxRdtase"/>
</dbReference>
<dbReference type="InterPro" id="IPR007867">
    <property type="entry name" value="GMC_OxRtase_C"/>
</dbReference>
<dbReference type="PIRSF" id="PIRSF000137">
    <property type="entry name" value="Alcohol_oxidase"/>
    <property type="match status" value="1"/>
</dbReference>
<dbReference type="SUPFAM" id="SSF51905">
    <property type="entry name" value="FAD/NAD(P)-binding domain"/>
    <property type="match status" value="1"/>
</dbReference>
<sequence>MDRFDYVIVGGGSGGAALAARLSEDPGVTVCLLEAGGRGDGFLVRTPAGAVTMIPGRPKINNWALWTVPQPGLNGRRGFQPRGKALGGSSAINAMLYVRGNRADYDQWADLGCPGWSWDEVLPYFRKAENNEWGADAAHGGDGPLHVSDQRAPRPITKAFVEAASARQHRVREDFNTGDTEGVGLYQVTQFHETRRRGERCSSAAAYLFPVMDQRPNLTVLTKTQATKILFEGKRAVGVACLHGRVERVFCAAREIILSAGAFGTPQLLQLSGVGRPEDICPHGIPLVHESPGVGQNLQDHLDFILAWKTSDKDNFGIGFGAFINLLRQIPAWRRDGGGLLATPFAEGAGFLKTTPELDRPDVQLHFVIGVVDNHARRLHPGHGFCLHVCALHPFSRGRVFLRSADPLAPPAIDPAFLSDRRDLETMIRGAKLSRDIMLTPPMRRYCEKELFGVHDGMSDAEWESHIRARADTIYHPVGTCRMGSDAQAVVDPELRVRGLEGLRVVDASIMPALIGGNTNAPTIMIAEKAAEMIRARRNAGGTSAGASH</sequence>
<accession>A0A6N8DLH4</accession>
<dbReference type="RefSeq" id="WP_155444691.1">
    <property type="nucleotide sequence ID" value="NZ_JAOQNR010000002.1"/>
</dbReference>
<evidence type="ECO:0000256" key="5">
    <source>
        <dbReference type="RuleBase" id="RU003968"/>
    </source>
</evidence>
<gene>
    <name evidence="8" type="ORF">GJ654_03375</name>
</gene>
<dbReference type="EMBL" id="WNKS01000002">
    <property type="protein sequence ID" value="MTV30031.1"/>
    <property type="molecule type" value="Genomic_DNA"/>
</dbReference>
<comment type="cofactor">
    <cofactor evidence="1">
        <name>FAD</name>
        <dbReference type="ChEBI" id="CHEBI:57692"/>
    </cofactor>
</comment>
<dbReference type="Pfam" id="PF05199">
    <property type="entry name" value="GMC_oxred_C"/>
    <property type="match status" value="1"/>
</dbReference>
<evidence type="ECO:0000259" key="7">
    <source>
        <dbReference type="PROSITE" id="PS00624"/>
    </source>
</evidence>
<keyword evidence="3 5" id="KW-0285">Flavoprotein</keyword>
<evidence type="ECO:0000256" key="3">
    <source>
        <dbReference type="ARBA" id="ARBA00022630"/>
    </source>
</evidence>
<keyword evidence="4 5" id="KW-0274">FAD</keyword>
<dbReference type="PROSITE" id="PS00623">
    <property type="entry name" value="GMC_OXRED_1"/>
    <property type="match status" value="1"/>
</dbReference>